<dbReference type="eggNOG" id="ENOG502ZAV3">
    <property type="taxonomic scope" value="Bacteria"/>
</dbReference>
<dbReference type="Pfam" id="PF12686">
    <property type="entry name" value="DUF3800"/>
    <property type="match status" value="1"/>
</dbReference>
<dbReference type="Proteomes" id="UP000004095">
    <property type="component" value="Unassembled WGS sequence"/>
</dbReference>
<organism evidence="1 2">
    <name type="scientific">Microscilla marina ATCC 23134</name>
    <dbReference type="NCBI Taxonomy" id="313606"/>
    <lineage>
        <taxon>Bacteria</taxon>
        <taxon>Pseudomonadati</taxon>
        <taxon>Bacteroidota</taxon>
        <taxon>Cytophagia</taxon>
        <taxon>Cytophagales</taxon>
        <taxon>Microscillaceae</taxon>
        <taxon>Microscilla</taxon>
    </lineage>
</organism>
<dbReference type="EMBL" id="AAWS01000025">
    <property type="protein sequence ID" value="EAY27194.1"/>
    <property type="molecule type" value="Genomic_DNA"/>
</dbReference>
<protein>
    <recommendedName>
        <fullName evidence="3">DUF3800 domain-containing protein</fullName>
    </recommendedName>
</protein>
<dbReference type="InterPro" id="IPR024524">
    <property type="entry name" value="DUF3800"/>
</dbReference>
<dbReference type="OrthoDB" id="6057352at2"/>
<comment type="caution">
    <text evidence="1">The sequence shown here is derived from an EMBL/GenBank/DDBJ whole genome shotgun (WGS) entry which is preliminary data.</text>
</comment>
<evidence type="ECO:0000313" key="1">
    <source>
        <dbReference type="EMBL" id="EAY27194.1"/>
    </source>
</evidence>
<dbReference type="AlphaFoldDB" id="A1ZQN9"/>
<name>A1ZQN9_MICM2</name>
<evidence type="ECO:0008006" key="3">
    <source>
        <dbReference type="Google" id="ProtNLM"/>
    </source>
</evidence>
<proteinExistence type="predicted"/>
<gene>
    <name evidence="1" type="ORF">M23134_06504</name>
</gene>
<dbReference type="RefSeq" id="WP_002699838.1">
    <property type="nucleotide sequence ID" value="NZ_AAWS01000025.1"/>
</dbReference>
<keyword evidence="2" id="KW-1185">Reference proteome</keyword>
<accession>A1ZQN9</accession>
<evidence type="ECO:0000313" key="2">
    <source>
        <dbReference type="Proteomes" id="UP000004095"/>
    </source>
</evidence>
<sequence length="238" mass="27772">MTDYWAFLDESGNSNLNFDRSKTSSHFIINAMIIKCEEVEEVEQGVKKIISEIKPISDVTPNQMPLFTPQSPQNILTSLENNHDARINLLQKLSELPFLIHYIVIDKKKLSKEEVNHWVRFYKLLNTVADEEFFTRFPQLKLVAPPSNRSSKFIPKFARYIKGKYVPNLFSDAHFRFVPKDAGLLAQLAFFLTETLAYSYEEKLKTEITKLFVQMLKPKVIQSFSYTPDYNPFEDFLL</sequence>
<reference evidence="1 2" key="1">
    <citation type="submission" date="2007-01" db="EMBL/GenBank/DDBJ databases">
        <authorList>
            <person name="Haygood M."/>
            <person name="Podell S."/>
            <person name="Anderson C."/>
            <person name="Hopkinson B."/>
            <person name="Roe K."/>
            <person name="Barbeau K."/>
            <person name="Gaasterland T."/>
            <person name="Ferriera S."/>
            <person name="Johnson J."/>
            <person name="Kravitz S."/>
            <person name="Beeson K."/>
            <person name="Sutton G."/>
            <person name="Rogers Y.-H."/>
            <person name="Friedman R."/>
            <person name="Frazier M."/>
            <person name="Venter J.C."/>
        </authorList>
    </citation>
    <scope>NUCLEOTIDE SEQUENCE [LARGE SCALE GENOMIC DNA]</scope>
    <source>
        <strain evidence="1 2">ATCC 23134</strain>
    </source>
</reference>